<dbReference type="OrthoDB" id="127333at2"/>
<reference evidence="1 2" key="1">
    <citation type="journal article" date="2003" name="Proc. Natl. Acad. Sci. U.S.A.">
        <title>Complete genome sequence of the marine planctomycete Pirellula sp. strain 1.</title>
        <authorList>
            <person name="Gloeckner F.O."/>
            <person name="Kube M."/>
            <person name="Bauer M."/>
            <person name="Teeling H."/>
            <person name="Lombardot T."/>
            <person name="Ludwig W."/>
            <person name="Gade D."/>
            <person name="Beck A."/>
            <person name="Borzym K."/>
            <person name="Heitmann K."/>
            <person name="Rabus R."/>
            <person name="Schlesner H."/>
            <person name="Amann R."/>
            <person name="Reinhardt R."/>
        </authorList>
    </citation>
    <scope>NUCLEOTIDE SEQUENCE [LARGE SCALE GENOMIC DNA]</scope>
    <source>
        <strain evidence="2">DSM 10527 / NCIMB 13988 / SH1</strain>
    </source>
</reference>
<dbReference type="PATRIC" id="fig|243090.15.peg.218"/>
<dbReference type="Pfam" id="PF07394">
    <property type="entry name" value="DUF1501"/>
    <property type="match status" value="1"/>
</dbReference>
<accession>Q7UYR5</accession>
<gene>
    <name evidence="1" type="ordered locus">RB430</name>
</gene>
<name>Q7UYR5_RHOBA</name>
<dbReference type="EMBL" id="BX294133">
    <property type="protein sequence ID" value="CAD71576.1"/>
    <property type="molecule type" value="Genomic_DNA"/>
</dbReference>
<evidence type="ECO:0000313" key="2">
    <source>
        <dbReference type="Proteomes" id="UP000001025"/>
    </source>
</evidence>
<dbReference type="PANTHER" id="PTHR43737">
    <property type="entry name" value="BLL7424 PROTEIN"/>
    <property type="match status" value="1"/>
</dbReference>
<dbReference type="KEGG" id="rba:RB430"/>
<dbReference type="InterPro" id="IPR017850">
    <property type="entry name" value="Alkaline_phosphatase_core_sf"/>
</dbReference>
<protein>
    <recommendedName>
        <fullName evidence="3">Sulfatase</fullName>
    </recommendedName>
</protein>
<dbReference type="EnsemblBacteria" id="CAD71576">
    <property type="protein sequence ID" value="CAD71576"/>
    <property type="gene ID" value="RB430"/>
</dbReference>
<proteinExistence type="predicted"/>
<dbReference type="PANTHER" id="PTHR43737:SF1">
    <property type="entry name" value="DUF1501 DOMAIN-CONTAINING PROTEIN"/>
    <property type="match status" value="1"/>
</dbReference>
<keyword evidence="2" id="KW-1185">Reference proteome</keyword>
<dbReference type="InParanoid" id="Q7UYR5"/>
<dbReference type="eggNOG" id="COG3119">
    <property type="taxonomic scope" value="Bacteria"/>
</dbReference>
<dbReference type="InterPro" id="IPR006311">
    <property type="entry name" value="TAT_signal"/>
</dbReference>
<organism evidence="1 2">
    <name type="scientific">Rhodopirellula baltica (strain DSM 10527 / NCIMB 13988 / SH1)</name>
    <dbReference type="NCBI Taxonomy" id="243090"/>
    <lineage>
        <taxon>Bacteria</taxon>
        <taxon>Pseudomonadati</taxon>
        <taxon>Planctomycetota</taxon>
        <taxon>Planctomycetia</taxon>
        <taxon>Pirellulales</taxon>
        <taxon>Pirellulaceae</taxon>
        <taxon>Rhodopirellula</taxon>
    </lineage>
</organism>
<dbReference type="AlphaFoldDB" id="Q7UYR5"/>
<evidence type="ECO:0008006" key="3">
    <source>
        <dbReference type="Google" id="ProtNLM"/>
    </source>
</evidence>
<evidence type="ECO:0000313" key="1">
    <source>
        <dbReference type="EMBL" id="CAD71576.1"/>
    </source>
</evidence>
<dbReference type="STRING" id="243090.RB430"/>
<dbReference type="Proteomes" id="UP000001025">
    <property type="component" value="Chromosome"/>
</dbReference>
<dbReference type="SUPFAM" id="SSF53649">
    <property type="entry name" value="Alkaline phosphatase-like"/>
    <property type="match status" value="1"/>
</dbReference>
<dbReference type="HOGENOM" id="CLU_035908_0_0_0"/>
<dbReference type="PROSITE" id="PS51318">
    <property type="entry name" value="TAT"/>
    <property type="match status" value="1"/>
</dbReference>
<sequence>MDRRDEHPFELGRGGLQMSRSEFPCEDWNALTQSPLMSSVLQERMQHLTRRSLFSSAAAGLGAAALASMPGIGRAVDSQPGVPGQPGLPHHEPAAKRAIYLFMSGAPSQMDMWDHKPQMADWFDKDLPESIRQGQRLTTMTSGQSRFPIAPSIYKFSPHGANGTMASELIPHMAKKVDEIALVKSMYTEAINHDPAITYICTGNQLPGKASLGSWLSYGLGTENEDLPAFLVMTASWTGRKQAQALYNRLWGSGYLPSKFQGVALRSAGDPVLYLSNPDGIDSGVRRRMLDTLAELNRNTLDRWHDPETEARIAQYEMAFKMQTSVPELTDLSDEPQHVLDLYGPDVTNPGTFANCCLMARRMAERGVRFTQIFHRGWDQHGALPKDLPNQCRDTDQPSAGLLTDLKQRGLLDDTLVVWGGEFGRTIYCQGALSKTNYGRDHHPKCFSIWMAGAGIKQGVVHGETDEFSYNIVRDGVHIRDLNATILNQMGIDHERFTYPFQGLDQRLTGVEEARVVRELLA</sequence>
<dbReference type="InterPro" id="IPR010869">
    <property type="entry name" value="DUF1501"/>
</dbReference>